<evidence type="ECO:0000256" key="4">
    <source>
        <dbReference type="ARBA" id="ARBA00022679"/>
    </source>
</evidence>
<dbReference type="STRING" id="1428628.WN71_009195"/>
<dbReference type="SUPFAM" id="SSF52151">
    <property type="entry name" value="FabD/lysophospholipase-like"/>
    <property type="match status" value="2"/>
</dbReference>
<dbReference type="PROSITE" id="PS00012">
    <property type="entry name" value="PHOSPHOPANTETHEINE"/>
    <property type="match status" value="1"/>
</dbReference>
<dbReference type="InterPro" id="IPR016036">
    <property type="entry name" value="Malonyl_transacylase_ACP-bd"/>
</dbReference>
<dbReference type="InterPro" id="IPR032821">
    <property type="entry name" value="PKS_assoc"/>
</dbReference>
<dbReference type="SUPFAM" id="SSF47336">
    <property type="entry name" value="ACP-like"/>
    <property type="match status" value="1"/>
</dbReference>
<dbReference type="InterPro" id="IPR014030">
    <property type="entry name" value="Ketoacyl_synth_N"/>
</dbReference>
<keyword evidence="7" id="KW-0012">Acyltransferase</keyword>
<evidence type="ECO:0000256" key="6">
    <source>
        <dbReference type="ARBA" id="ARBA00023268"/>
    </source>
</evidence>
<dbReference type="Gene3D" id="1.10.1200.10">
    <property type="entry name" value="ACP-like"/>
    <property type="match status" value="2"/>
</dbReference>
<dbReference type="Pfam" id="PF08990">
    <property type="entry name" value="Docking"/>
    <property type="match status" value="1"/>
</dbReference>
<dbReference type="FunFam" id="1.10.1200.10:FF:000007">
    <property type="entry name" value="Probable polyketide synthase pks17"/>
    <property type="match status" value="2"/>
</dbReference>
<accession>A0A1J4P374</accession>
<keyword evidence="4" id="KW-0808">Transferase</keyword>
<evidence type="ECO:0000259" key="10">
    <source>
        <dbReference type="PROSITE" id="PS52004"/>
    </source>
</evidence>
<dbReference type="SUPFAM" id="SSF55048">
    <property type="entry name" value="Probable ACP-binding domain of malonyl-CoA ACP transacylase"/>
    <property type="match status" value="2"/>
</dbReference>
<dbReference type="PANTHER" id="PTHR43775:SF51">
    <property type="entry name" value="INACTIVE PHENOLPHTHIOCEROL SYNTHESIS POLYKETIDE SYNTHASE TYPE I PKS1-RELATED"/>
    <property type="match status" value="1"/>
</dbReference>
<evidence type="ECO:0000256" key="5">
    <source>
        <dbReference type="ARBA" id="ARBA00023194"/>
    </source>
</evidence>
<evidence type="ECO:0000313" key="12">
    <source>
        <dbReference type="Proteomes" id="UP000034196"/>
    </source>
</evidence>
<dbReference type="InterPro" id="IPR036736">
    <property type="entry name" value="ACP-like_sf"/>
</dbReference>
<dbReference type="Proteomes" id="UP000034196">
    <property type="component" value="Unassembled WGS sequence"/>
</dbReference>
<dbReference type="Pfam" id="PF00698">
    <property type="entry name" value="Acyl_transf_1"/>
    <property type="match status" value="2"/>
</dbReference>
<dbReference type="InterPro" id="IPR020806">
    <property type="entry name" value="PKS_PP-bd"/>
</dbReference>
<evidence type="ECO:0000259" key="9">
    <source>
        <dbReference type="PROSITE" id="PS50075"/>
    </source>
</evidence>
<sequence>MTTNEDKLREYLKRAITDARQAHRRLREVEHQRHEPIAIVSMSCRLPGGVRSPEDLWHLVESGTDAVGPFPADRGWDLDALYDPDPDAPGRIYAQGGGFLEDAGGFDASFFGISPREALAMDPQQRLLLETSWEALERAGIDPHSVRGGRVGVFAGTSGQDYSLLAANAPGDDGYLAIGNAASVVSGRISYTLGLEGPAVTIDTACSSSLVAIHLAAQSLRLGECDLALAGGVAVVSTPEGLVAFSRQRGLAADGRCKAFAASADGFGYAEGVGVLLLEKLSDARRLGHTVHAVIRGSAVNQDGASNGLTAPNGPSQQRVIRAALADARLKTADVDTVEAHGTGTSLGDPIEAQALLATYGQDRGTEPPLWLGSLKSNIGHAQAAAGVAGVIKMVQAMRHGLLPKTLHADEPTPHVDWEAGAVELLTQARDWPDAEHPRRAGVSSFGISGTNAHVILEQAPAEGASTDGDNADPGTDTEGETSADATATPVAPVREPAAFSWVLSAKSTGALREQAARLAAHVTAHDPAPADVALSLLTSRARFDRRAVVVGTDRGHLLAGLGAVAEGRPGAVTGVAKPGRTAFLFTGQGAQRPGMGRELYDAFPVFADALDAACTALDTELRCEHPLKDILFADPGSELAGLLNQTQYTQAALFAHESALYRLVTSLGVTADALAGHSIGEVTAAYLAGVWSLEDAARVVAARGRLMQALPAGGAMIAVEATEDDVRPLLDDGVSIAAVNGSHSVVISGEAEAVETVAAQLTGRTKRLTVSHAFHSPLMDPMLDDFQRVLETVEFAEPHLTIVSNLSGEVADPAELTSPAYWVRHVREAVRFHDGINTLAGLGIRRFLELGPDATLTALVNKTLEDTEPVTAAAQRRDRDQATTFLTALAQLYVHGAHVEWATLVEDSRAGLVDLPTYPFQHAHYWLEPVAVDRPAVAARPAAEEETRAGTPEGSPLAGRLAGLSAAEQERLLVELVRDEAAGVLGHTGTDDIEPDGPFKELGFDSLTSVEFRNRLRAQTGLELPTTLAFDYPTPERLAAQLRQELSGSAAEAAAAPVMAAALDEPVAIVSMGCRYPGGVDSPEALWRLVAEGTDAIGPFPVDRGWDIDSLYDPDPGVSGRTYVREAGFLHDAARFDASFFGISPREALAMDPQQRLLLETSWEVFERAGIDPATLRGSQTGVYAGVVAHDYGTRLENVPEELEGYLSSGGAASVVSGRVSYTFGLEGPAVTVDTACSSSLVAIHLAVQALRTGECSMALAGGVTVMATPGAFLDFSRQRGLAPDGRCKSFAAGADGTIWSEGIGVLLLERLSDARRNGHQVLGVIRGSAVNQDGASNGLSAPNGPSQQRVIRAALANARLSASEVDAVEAHGTGTKLGDPIEAQALLATYGQDRGTEQPLWLGSLKSNLGHTLAAAGVGGVIKMVQAMRYDVLPRTLHVDEPTPHVDWTAGAVELLTEPRAWPPAAERPRRAGVSSFGISGTNAHVIVEEAPAPTAGPDGDVRDDEAPAGHRSVVVPWVLSAKSDAALRAQAERLAAHVGATGAAPADIARSLAVSRSRLERRAVVVGDDRDQLLDGLAAVAEGRPGTITGTARTGRTAFLFTGQGAQRPGMGRELYDAFPVFADALDDACTALDTELGSEHPLKDILFADPGSELAGLLHQTQYTQAALFAHESALYRLVSSLGVTADALAGHSIGEVTAAYLAGVWSLEDAARVVAARGRLMQALPAGGAMIAVEATEDDVRPLLGDGVSIAAVNGSHSVVISGEAEAVETVAAQLTGRTKRLTVSHAFHSPLMDPMLDDFQAVLESVEFSAPQLTIVSNLTGEVADPAELTSPAYWVRHVREAVRFHDGINTLAGLGIRRFLELGPDATLTALVNKTLEEREPVTAAAQTRTAGGPAGLVQALARLHVAGAGVDWAALPAVGGARLEELPTYAFQRSHYWLESSLQNVLSSLGDGAARTVADSGEAARLAALEPGERAAALLEHVREQAAAVLGHAEADQVGAEPSFLEAGFDSLTAVELRDRLKALTGLKLGATLLFDHPSPQLLAGHLAEQLDAREPVAGSAGGEGPGPIGTLYWRACELGKFDEAQEVLKAASLLQAQFAAPEEGVLPAPVRLASGPVGAEGVDASGGADDEPVLVCFPSFSPVAGPHEYARFAAWFRGVRDVWALPQPGFVGGESLPATVAALARAHAEGVLRVAAGRPFVLVGRSAGGWVAHAVGRLLEELGSPAKALVLLDSSSPAAMQKSPAGNDMAKAMLDRENTFDLLSDERLSAMGGYIRVFEGWQPEALATSTLLIRASEHFGAESDPPGGAESDQHHDTESAAAAPADARRSAAADWRADWEFADARLDVPGNHFTILEDFSHSTAEAAEQWLRALTGGLTTEGNQGETP</sequence>
<dbReference type="GO" id="GO:0033068">
    <property type="term" value="P:macrolide biosynthetic process"/>
    <property type="evidence" value="ECO:0007669"/>
    <property type="project" value="UniProtKB-ARBA"/>
</dbReference>
<dbReference type="InterPro" id="IPR029058">
    <property type="entry name" value="AB_hydrolase_fold"/>
</dbReference>
<dbReference type="Gene3D" id="3.40.47.10">
    <property type="match status" value="2"/>
</dbReference>
<dbReference type="InterPro" id="IPR036299">
    <property type="entry name" value="Polyketide_synth_docking_sf"/>
</dbReference>
<feature type="region of interest" description="Disordered" evidence="8">
    <location>
        <begin position="461"/>
        <end position="489"/>
    </location>
</feature>
<dbReference type="GO" id="GO:0004315">
    <property type="term" value="F:3-oxoacyl-[acyl-carrier-protein] synthase activity"/>
    <property type="evidence" value="ECO:0007669"/>
    <property type="project" value="InterPro"/>
</dbReference>
<dbReference type="SMART" id="SM00827">
    <property type="entry name" value="PKS_AT"/>
    <property type="match status" value="2"/>
</dbReference>
<dbReference type="Gene3D" id="3.40.366.10">
    <property type="entry name" value="Malonyl-Coenzyme A Acyl Carrier Protein, domain 2"/>
    <property type="match status" value="2"/>
</dbReference>
<keyword evidence="3" id="KW-0597">Phosphoprotein</keyword>
<dbReference type="PANTHER" id="PTHR43775">
    <property type="entry name" value="FATTY ACID SYNTHASE"/>
    <property type="match status" value="1"/>
</dbReference>
<evidence type="ECO:0008006" key="13">
    <source>
        <dbReference type="Google" id="ProtNLM"/>
    </source>
</evidence>
<dbReference type="Gene3D" id="3.40.50.1820">
    <property type="entry name" value="alpha/beta hydrolase"/>
    <property type="match status" value="1"/>
</dbReference>
<feature type="domain" description="Ketosynthase family 3 (KS3)" evidence="10">
    <location>
        <begin position="1065"/>
        <end position="1492"/>
    </location>
</feature>
<evidence type="ECO:0000256" key="1">
    <source>
        <dbReference type="ARBA" id="ARBA00001957"/>
    </source>
</evidence>
<feature type="domain" description="Carrier" evidence="9">
    <location>
        <begin position="972"/>
        <end position="1047"/>
    </location>
</feature>
<dbReference type="PROSITE" id="PS50075">
    <property type="entry name" value="CARRIER"/>
    <property type="match status" value="2"/>
</dbReference>
<evidence type="ECO:0000313" key="11">
    <source>
        <dbReference type="EMBL" id="OIJ68204.1"/>
    </source>
</evidence>
<dbReference type="FunFam" id="3.40.47.10:FF:000019">
    <property type="entry name" value="Polyketide synthase type I"/>
    <property type="match status" value="2"/>
</dbReference>
<keyword evidence="2" id="KW-0596">Phosphopantetheine</keyword>
<dbReference type="InterPro" id="IPR014043">
    <property type="entry name" value="Acyl_transferase_dom"/>
</dbReference>
<dbReference type="InterPro" id="IPR018201">
    <property type="entry name" value="Ketoacyl_synth_AS"/>
</dbReference>
<feature type="region of interest" description="Disordered" evidence="8">
    <location>
        <begin position="2308"/>
        <end position="2338"/>
    </location>
</feature>
<dbReference type="InterPro" id="IPR016039">
    <property type="entry name" value="Thiolase-like"/>
</dbReference>
<evidence type="ECO:0000256" key="7">
    <source>
        <dbReference type="ARBA" id="ARBA00023315"/>
    </source>
</evidence>
<dbReference type="PROSITE" id="PS00606">
    <property type="entry name" value="KS3_1"/>
    <property type="match status" value="2"/>
</dbReference>
<protein>
    <recommendedName>
        <fullName evidence="13">Polyketide synthase</fullName>
    </recommendedName>
</protein>
<name>A0A1J4P374_9ACTN</name>
<dbReference type="InterPro" id="IPR016035">
    <property type="entry name" value="Acyl_Trfase/lysoPLipase"/>
</dbReference>
<dbReference type="EMBL" id="LAVA02000018">
    <property type="protein sequence ID" value="OIJ68204.1"/>
    <property type="molecule type" value="Genomic_DNA"/>
</dbReference>
<dbReference type="Pfam" id="PF00975">
    <property type="entry name" value="Thioesterase"/>
    <property type="match status" value="1"/>
</dbReference>
<dbReference type="Pfam" id="PF00550">
    <property type="entry name" value="PP-binding"/>
    <property type="match status" value="2"/>
</dbReference>
<dbReference type="InterPro" id="IPR014031">
    <property type="entry name" value="Ketoacyl_synth_C"/>
</dbReference>
<dbReference type="SMART" id="SM00825">
    <property type="entry name" value="PKS_KS"/>
    <property type="match status" value="2"/>
</dbReference>
<proteinExistence type="predicted"/>
<dbReference type="SMART" id="SM00824">
    <property type="entry name" value="PKS_TE"/>
    <property type="match status" value="1"/>
</dbReference>
<evidence type="ECO:0000256" key="8">
    <source>
        <dbReference type="SAM" id="MobiDB-lite"/>
    </source>
</evidence>
<dbReference type="InterPro" id="IPR001227">
    <property type="entry name" value="Ac_transferase_dom_sf"/>
</dbReference>
<dbReference type="SUPFAM" id="SSF101173">
    <property type="entry name" value="Docking domain B of the erythromycin polyketide synthase (DEBS)"/>
    <property type="match status" value="1"/>
</dbReference>
<dbReference type="GO" id="GO:0031177">
    <property type="term" value="F:phosphopantetheine binding"/>
    <property type="evidence" value="ECO:0007669"/>
    <property type="project" value="InterPro"/>
</dbReference>
<dbReference type="InterPro" id="IPR006162">
    <property type="entry name" value="Ppantetheine_attach_site"/>
</dbReference>
<dbReference type="InterPro" id="IPR020802">
    <property type="entry name" value="TesA-like"/>
</dbReference>
<dbReference type="PROSITE" id="PS52004">
    <property type="entry name" value="KS3_2"/>
    <property type="match status" value="2"/>
</dbReference>
<dbReference type="InterPro" id="IPR001031">
    <property type="entry name" value="Thioesterase"/>
</dbReference>
<dbReference type="CDD" id="cd00833">
    <property type="entry name" value="PKS"/>
    <property type="match status" value="2"/>
</dbReference>
<keyword evidence="12" id="KW-1185">Reference proteome</keyword>
<dbReference type="GO" id="GO:0004312">
    <property type="term" value="F:fatty acid synthase activity"/>
    <property type="evidence" value="ECO:0007669"/>
    <property type="project" value="TreeGrafter"/>
</dbReference>
<keyword evidence="5" id="KW-0045">Antibiotic biosynthesis</keyword>
<dbReference type="SMART" id="SM00823">
    <property type="entry name" value="PKS_PP"/>
    <property type="match status" value="2"/>
</dbReference>
<dbReference type="InterPro" id="IPR050091">
    <property type="entry name" value="PKS_NRPS_Biosynth_Enz"/>
</dbReference>
<reference evidence="11" key="1">
    <citation type="submission" date="2016-10" db="EMBL/GenBank/DDBJ databases">
        <title>Genome sequence of Streptomyces mangrovisoli MUSC 149.</title>
        <authorList>
            <person name="Lee L.-H."/>
            <person name="Ser H.-L."/>
        </authorList>
    </citation>
    <scope>NUCLEOTIDE SEQUENCE [LARGE SCALE GENOMIC DNA]</scope>
    <source>
        <strain evidence="11">MUSC 149</strain>
    </source>
</reference>
<feature type="domain" description="Ketosynthase family 3 (KS3)" evidence="10">
    <location>
        <begin position="34"/>
        <end position="459"/>
    </location>
</feature>
<gene>
    <name evidence="11" type="ORF">WN71_009195</name>
</gene>
<dbReference type="InterPro" id="IPR009081">
    <property type="entry name" value="PP-bd_ACP"/>
</dbReference>
<organism evidence="11 12">
    <name type="scientific">Streptomyces mangrovisoli</name>
    <dbReference type="NCBI Taxonomy" id="1428628"/>
    <lineage>
        <taxon>Bacteria</taxon>
        <taxon>Bacillati</taxon>
        <taxon>Actinomycetota</taxon>
        <taxon>Actinomycetes</taxon>
        <taxon>Kitasatosporales</taxon>
        <taxon>Streptomycetaceae</taxon>
        <taxon>Streptomyces</taxon>
    </lineage>
</organism>
<dbReference type="SUPFAM" id="SSF53474">
    <property type="entry name" value="alpha/beta-Hydrolases"/>
    <property type="match status" value="1"/>
</dbReference>
<feature type="domain" description="Carrier" evidence="9">
    <location>
        <begin position="1984"/>
        <end position="2059"/>
    </location>
</feature>
<evidence type="ECO:0000256" key="2">
    <source>
        <dbReference type="ARBA" id="ARBA00022450"/>
    </source>
</evidence>
<comment type="cofactor">
    <cofactor evidence="1">
        <name>pantetheine 4'-phosphate</name>
        <dbReference type="ChEBI" id="CHEBI:47942"/>
    </cofactor>
</comment>
<dbReference type="Gene3D" id="3.30.70.3290">
    <property type="match status" value="2"/>
</dbReference>
<evidence type="ECO:0000256" key="3">
    <source>
        <dbReference type="ARBA" id="ARBA00022553"/>
    </source>
</evidence>
<dbReference type="InterPro" id="IPR020841">
    <property type="entry name" value="PKS_Beta-ketoAc_synthase_dom"/>
</dbReference>
<dbReference type="Pfam" id="PF16197">
    <property type="entry name" value="KAsynt_C_assoc"/>
    <property type="match status" value="2"/>
</dbReference>
<keyword evidence="6" id="KW-0511">Multifunctional enzyme</keyword>
<dbReference type="Pfam" id="PF00109">
    <property type="entry name" value="ketoacyl-synt"/>
    <property type="match status" value="2"/>
</dbReference>
<comment type="caution">
    <text evidence="11">The sequence shown here is derived from an EMBL/GenBank/DDBJ whole genome shotgun (WGS) entry which is preliminary data.</text>
</comment>
<dbReference type="SMART" id="SM01294">
    <property type="entry name" value="PKS_PP_betabranch"/>
    <property type="match status" value="2"/>
</dbReference>
<dbReference type="GO" id="GO:0006633">
    <property type="term" value="P:fatty acid biosynthetic process"/>
    <property type="evidence" value="ECO:0007669"/>
    <property type="project" value="InterPro"/>
</dbReference>
<dbReference type="SUPFAM" id="SSF53901">
    <property type="entry name" value="Thiolase-like"/>
    <property type="match status" value="2"/>
</dbReference>
<dbReference type="InterPro" id="IPR015083">
    <property type="entry name" value="NorB/c/GfsB-D-like_docking"/>
</dbReference>
<dbReference type="Pfam" id="PF02801">
    <property type="entry name" value="Ketoacyl-synt_C"/>
    <property type="match status" value="2"/>
</dbReference>